<evidence type="ECO:0000256" key="1">
    <source>
        <dbReference type="ARBA" id="ARBA00007730"/>
    </source>
</evidence>
<proteinExistence type="inferred from homology"/>
<dbReference type="Pfam" id="PF05118">
    <property type="entry name" value="Asp_Arg_Hydrox"/>
    <property type="match status" value="1"/>
</dbReference>
<comment type="similarity">
    <text evidence="1">Belongs to the aspartyl/asparaginyl beta-hydroxylase family.</text>
</comment>
<feature type="domain" description="Aspartyl/asparaginy/proline hydroxylase" evidence="5">
    <location>
        <begin position="115"/>
        <end position="212"/>
    </location>
</feature>
<evidence type="ECO:0000256" key="4">
    <source>
        <dbReference type="SAM" id="MobiDB-lite"/>
    </source>
</evidence>
<sequence>MSPAAYHRQPGFRRGRGTNVVASAPRARPGLSKISPERAFPAQFPPSSAPDESHTQTSKSTAGQQHGNEFSLKFGPKPANPARAPRPSPTLFCFPGIASTPWHDTAKFDWVQRLEANRETITGEFLALKAQRDTLAKAKGADPDASDYKVYGKEHQLHQGQWDWLAYVTQGRRQADFAVQCPKTVEILESIPGFMAGLPFAYAFFSILKPEVSCGAEIGASGD</sequence>
<dbReference type="InterPro" id="IPR027443">
    <property type="entry name" value="IPNS-like_sf"/>
</dbReference>
<organism evidence="6 7">
    <name type="scientific">Phytophthora lilii</name>
    <dbReference type="NCBI Taxonomy" id="2077276"/>
    <lineage>
        <taxon>Eukaryota</taxon>
        <taxon>Sar</taxon>
        <taxon>Stramenopiles</taxon>
        <taxon>Oomycota</taxon>
        <taxon>Peronosporomycetes</taxon>
        <taxon>Peronosporales</taxon>
        <taxon>Peronosporaceae</taxon>
        <taxon>Phytophthora</taxon>
    </lineage>
</organism>
<dbReference type="InterPro" id="IPR007803">
    <property type="entry name" value="Asp/Arg/Pro-Hydrxlase"/>
</dbReference>
<protein>
    <submittedName>
        <fullName evidence="6">Unnamed protein product</fullName>
    </submittedName>
</protein>
<evidence type="ECO:0000259" key="5">
    <source>
        <dbReference type="Pfam" id="PF05118"/>
    </source>
</evidence>
<keyword evidence="7" id="KW-1185">Reference proteome</keyword>
<evidence type="ECO:0000256" key="3">
    <source>
        <dbReference type="ARBA" id="ARBA00023002"/>
    </source>
</evidence>
<dbReference type="PANTHER" id="PTHR46332">
    <property type="entry name" value="ASPARTATE BETA-HYDROXYLASE DOMAIN-CONTAINING PROTEIN 2"/>
    <property type="match status" value="1"/>
</dbReference>
<dbReference type="GO" id="GO:0016020">
    <property type="term" value="C:membrane"/>
    <property type="evidence" value="ECO:0007669"/>
    <property type="project" value="TreeGrafter"/>
</dbReference>
<name>A0A9W6WUP7_9STRA</name>
<reference evidence="6" key="1">
    <citation type="submission" date="2023-04" db="EMBL/GenBank/DDBJ databases">
        <title>Phytophthora lilii NBRC 32176.</title>
        <authorList>
            <person name="Ichikawa N."/>
            <person name="Sato H."/>
            <person name="Tonouchi N."/>
        </authorList>
    </citation>
    <scope>NUCLEOTIDE SEQUENCE</scope>
    <source>
        <strain evidence="6">NBRC 32176</strain>
    </source>
</reference>
<gene>
    <name evidence="6" type="ORF">Plil01_000613400</name>
</gene>
<dbReference type="EMBL" id="BSXW01000265">
    <property type="protein sequence ID" value="GMF16961.1"/>
    <property type="molecule type" value="Genomic_DNA"/>
</dbReference>
<dbReference type="Gene3D" id="2.60.120.330">
    <property type="entry name" value="B-lactam Antibiotic, Isopenicillin N Synthase, Chain"/>
    <property type="match status" value="1"/>
</dbReference>
<accession>A0A9W6WUP7</accession>
<dbReference type="AlphaFoldDB" id="A0A9W6WUP7"/>
<evidence type="ECO:0000313" key="7">
    <source>
        <dbReference type="Proteomes" id="UP001165083"/>
    </source>
</evidence>
<feature type="compositionally biased region" description="Polar residues" evidence="4">
    <location>
        <begin position="55"/>
        <end position="68"/>
    </location>
</feature>
<dbReference type="PANTHER" id="PTHR46332:SF5">
    <property type="entry name" value="ASPARTATE BETA-HYDROXYLASE DOMAIN CONTAINING 2"/>
    <property type="match status" value="1"/>
</dbReference>
<dbReference type="Proteomes" id="UP001165083">
    <property type="component" value="Unassembled WGS sequence"/>
</dbReference>
<keyword evidence="2" id="KW-0223">Dioxygenase</keyword>
<evidence type="ECO:0000256" key="2">
    <source>
        <dbReference type="ARBA" id="ARBA00022964"/>
    </source>
</evidence>
<dbReference type="GO" id="GO:0051213">
    <property type="term" value="F:dioxygenase activity"/>
    <property type="evidence" value="ECO:0007669"/>
    <property type="project" value="UniProtKB-KW"/>
</dbReference>
<dbReference type="InterPro" id="IPR051821">
    <property type="entry name" value="Asp/Asn_beta-hydroxylase"/>
</dbReference>
<comment type="caution">
    <text evidence="6">The sequence shown here is derived from an EMBL/GenBank/DDBJ whole genome shotgun (WGS) entry which is preliminary data.</text>
</comment>
<keyword evidence="3" id="KW-0560">Oxidoreductase</keyword>
<feature type="region of interest" description="Disordered" evidence="4">
    <location>
        <begin position="1"/>
        <end position="87"/>
    </location>
</feature>
<dbReference type="OrthoDB" id="438431at2759"/>
<feature type="compositionally biased region" description="Low complexity" evidence="4">
    <location>
        <begin position="76"/>
        <end position="85"/>
    </location>
</feature>
<evidence type="ECO:0000313" key="6">
    <source>
        <dbReference type="EMBL" id="GMF16961.1"/>
    </source>
</evidence>